<dbReference type="EMBL" id="KK198762">
    <property type="protein sequence ID" value="KCW53333.1"/>
    <property type="molecule type" value="Genomic_DNA"/>
</dbReference>
<dbReference type="AlphaFoldDB" id="A0A059AHL5"/>
<gene>
    <name evidence="3" type="ORF">EUGRSUZ_J02580</name>
</gene>
<evidence type="ECO:0000313" key="3">
    <source>
        <dbReference type="EMBL" id="KCW53333.1"/>
    </source>
</evidence>
<evidence type="ECO:0000256" key="2">
    <source>
        <dbReference type="SAM" id="Phobius"/>
    </source>
</evidence>
<name>A0A059AHL5_EUCGR</name>
<feature type="region of interest" description="Disordered" evidence="1">
    <location>
        <begin position="1"/>
        <end position="25"/>
    </location>
</feature>
<reference evidence="3" key="1">
    <citation type="submission" date="2013-07" db="EMBL/GenBank/DDBJ databases">
        <title>The genome of Eucalyptus grandis.</title>
        <authorList>
            <person name="Schmutz J."/>
            <person name="Hayes R."/>
            <person name="Myburg A."/>
            <person name="Tuskan G."/>
            <person name="Grattapaglia D."/>
            <person name="Rokhsar D.S."/>
        </authorList>
    </citation>
    <scope>NUCLEOTIDE SEQUENCE</scope>
    <source>
        <tissue evidence="3">Leaf extractions</tissue>
    </source>
</reference>
<feature type="transmembrane region" description="Helical" evidence="2">
    <location>
        <begin position="41"/>
        <end position="62"/>
    </location>
</feature>
<dbReference type="InParanoid" id="A0A059AHL5"/>
<keyword evidence="2" id="KW-0472">Membrane</keyword>
<organism evidence="3">
    <name type="scientific">Eucalyptus grandis</name>
    <name type="common">Flooded gum</name>
    <dbReference type="NCBI Taxonomy" id="71139"/>
    <lineage>
        <taxon>Eukaryota</taxon>
        <taxon>Viridiplantae</taxon>
        <taxon>Streptophyta</taxon>
        <taxon>Embryophyta</taxon>
        <taxon>Tracheophyta</taxon>
        <taxon>Spermatophyta</taxon>
        <taxon>Magnoliopsida</taxon>
        <taxon>eudicotyledons</taxon>
        <taxon>Gunneridae</taxon>
        <taxon>Pentapetalae</taxon>
        <taxon>rosids</taxon>
        <taxon>malvids</taxon>
        <taxon>Myrtales</taxon>
        <taxon>Myrtaceae</taxon>
        <taxon>Myrtoideae</taxon>
        <taxon>Eucalypteae</taxon>
        <taxon>Eucalyptus</taxon>
    </lineage>
</organism>
<accession>A0A059AHL5</accession>
<keyword evidence="2" id="KW-0812">Transmembrane</keyword>
<protein>
    <submittedName>
        <fullName evidence="3">Uncharacterized protein</fullName>
    </submittedName>
</protein>
<dbReference type="Gramene" id="KCW53333">
    <property type="protein sequence ID" value="KCW53333"/>
    <property type="gene ID" value="EUGRSUZ_J02580"/>
</dbReference>
<proteinExistence type="predicted"/>
<keyword evidence="2" id="KW-1133">Transmembrane helix</keyword>
<sequence>MSPIPKNQSPAESHRQPTPKTNPTDLAHNLISASINTPSPYFYPFIIFFLCHLLFLSHFLFFHHLFCFSCLLHEDFFIDTPNLWASSRR</sequence>
<evidence type="ECO:0000256" key="1">
    <source>
        <dbReference type="SAM" id="MobiDB-lite"/>
    </source>
</evidence>
<feature type="compositionally biased region" description="Polar residues" evidence="1">
    <location>
        <begin position="1"/>
        <end position="24"/>
    </location>
</feature>